<dbReference type="SUPFAM" id="SSF51445">
    <property type="entry name" value="(Trans)glycosidases"/>
    <property type="match status" value="1"/>
</dbReference>
<evidence type="ECO:0000256" key="1">
    <source>
        <dbReference type="SAM" id="SignalP"/>
    </source>
</evidence>
<evidence type="ECO:0000313" key="5">
    <source>
        <dbReference type="Proteomes" id="UP000306808"/>
    </source>
</evidence>
<comment type="caution">
    <text evidence="4">The sequence shown here is derived from an EMBL/GenBank/DDBJ whole genome shotgun (WGS) entry which is preliminary data.</text>
</comment>
<sequence>MNLLMKAHFFFFLLFGISIAKAQFVESKDPKPIDPQTWDTLKETINFSFIDTEFSLSKTAPPADEHQIRTWNAKGWKNETIHTQLAFWSTEDFKNVRLSASALRSDQAIISADHIKINPITYVLSDLPGDLKNGCGINITLDSILVADRIDNSQSFIYERKETRPIWLSITIPKNTPAGLYNGKVYVNTGSKEVALDYSVEVANHTLPNANDWSYHLDLWQNPYSVARYHGVEPFSKAHFDKLTPHIKLLADAGQKSITATLIYDPWNGQTYDKYDAMVKWVKAKDGSWRFDYSVFDKWVDFMQNQGIDKFINCYSMIPWNLSFYYFDESTDKMEVLKAKPGEEAYEQHWLPFLVDFAAHLKQKGWFGKTTIAMDERPMKDMLAAINIIKKADQDFKISLAGAYHEELALDLIDYCITLNENMPADILAKRKSLGYNTTAYTCCSEIFPNTFTNSGYSESVWLAWNSVERGFDGYLRWAYDCWNANPNQDTRYGTWLGGDTYLVYPDNTTSIRFERLKEGIQDAEKIKIIRAYLRETAKKDDLEKLNELISTFNNKDIKQELIPEHVKNGKSFLNSL</sequence>
<evidence type="ECO:0000259" key="3">
    <source>
        <dbReference type="Pfam" id="PF22680"/>
    </source>
</evidence>
<evidence type="ECO:0000259" key="2">
    <source>
        <dbReference type="Pfam" id="PF13320"/>
    </source>
</evidence>
<dbReference type="InterPro" id="IPR053850">
    <property type="entry name" value="Glyco_hydro_123_N_2"/>
</dbReference>
<evidence type="ECO:0000313" key="4">
    <source>
        <dbReference type="EMBL" id="TJZ61954.1"/>
    </source>
</evidence>
<gene>
    <name evidence="4" type="ORF">FAZ15_05415</name>
</gene>
<proteinExistence type="predicted"/>
<dbReference type="InterPro" id="IPR025150">
    <property type="entry name" value="GH123_cat"/>
</dbReference>
<feature type="domain" description="Glycoside hydrolase 123 catalytic" evidence="2">
    <location>
        <begin position="220"/>
        <end position="529"/>
    </location>
</feature>
<organism evidence="4 5">
    <name type="scientific">Sphingobacterium olei</name>
    <dbReference type="NCBI Taxonomy" id="2571155"/>
    <lineage>
        <taxon>Bacteria</taxon>
        <taxon>Pseudomonadati</taxon>
        <taxon>Bacteroidota</taxon>
        <taxon>Sphingobacteriia</taxon>
        <taxon>Sphingobacteriales</taxon>
        <taxon>Sphingobacteriaceae</taxon>
        <taxon>Sphingobacterium</taxon>
    </lineage>
</organism>
<feature type="domain" description="Glycoside hydrolase 123 N-terminal" evidence="3">
    <location>
        <begin position="51"/>
        <end position="188"/>
    </location>
</feature>
<name>A0A4U0PGN9_9SPHI</name>
<dbReference type="Proteomes" id="UP000306808">
    <property type="component" value="Unassembled WGS sequence"/>
</dbReference>
<dbReference type="InterPro" id="IPR017853">
    <property type="entry name" value="GH"/>
</dbReference>
<dbReference type="RefSeq" id="WP_136900301.1">
    <property type="nucleotide sequence ID" value="NZ_SUME01000002.1"/>
</dbReference>
<keyword evidence="5" id="KW-1185">Reference proteome</keyword>
<feature type="signal peptide" evidence="1">
    <location>
        <begin position="1"/>
        <end position="22"/>
    </location>
</feature>
<dbReference type="OrthoDB" id="197680at2"/>
<dbReference type="Pfam" id="PF13320">
    <property type="entry name" value="GH123_cat"/>
    <property type="match status" value="1"/>
</dbReference>
<dbReference type="EMBL" id="SUME01000002">
    <property type="protein sequence ID" value="TJZ61954.1"/>
    <property type="molecule type" value="Genomic_DNA"/>
</dbReference>
<protein>
    <submittedName>
        <fullName evidence="4">DUF4091 domain-containing protein</fullName>
    </submittedName>
</protein>
<feature type="chain" id="PRO_5020202048" evidence="1">
    <location>
        <begin position="23"/>
        <end position="577"/>
    </location>
</feature>
<accession>A0A4U0PGN9</accession>
<dbReference type="Pfam" id="PF22680">
    <property type="entry name" value="Glyco_hydro_123_N_2"/>
    <property type="match status" value="1"/>
</dbReference>
<dbReference type="AlphaFoldDB" id="A0A4U0PGN9"/>
<keyword evidence="1" id="KW-0732">Signal</keyword>
<reference evidence="4 5" key="1">
    <citation type="submission" date="2019-04" db="EMBL/GenBank/DDBJ databases">
        <title>Sphingobacterium olei sp. nov., isolated from oil-contaminated soil.</title>
        <authorList>
            <person name="Liu B."/>
        </authorList>
    </citation>
    <scope>NUCLEOTIDE SEQUENCE [LARGE SCALE GENOMIC DNA]</scope>
    <source>
        <strain evidence="4 5">HAL-9</strain>
    </source>
</reference>